<feature type="transmembrane region" description="Helical" evidence="9">
    <location>
        <begin position="205"/>
        <end position="224"/>
    </location>
</feature>
<evidence type="ECO:0000256" key="6">
    <source>
        <dbReference type="ARBA" id="ARBA00023136"/>
    </source>
</evidence>
<feature type="transmembrane region" description="Helical" evidence="9">
    <location>
        <begin position="316"/>
        <end position="343"/>
    </location>
</feature>
<dbReference type="GO" id="GO:0015203">
    <property type="term" value="F:polyamine transmembrane transporter activity"/>
    <property type="evidence" value="ECO:0007669"/>
    <property type="project" value="UniProtKB-ARBA"/>
</dbReference>
<proteinExistence type="inferred from homology"/>
<dbReference type="PANTHER" id="PTHR45826:SF2">
    <property type="entry name" value="AMINO ACID TRANSPORTER"/>
    <property type="match status" value="1"/>
</dbReference>
<dbReference type="PANTHER" id="PTHR45826">
    <property type="entry name" value="POLYAMINE TRANSPORTER PUT1"/>
    <property type="match status" value="1"/>
</dbReference>
<keyword evidence="6 9" id="KW-0472">Membrane</keyword>
<evidence type="ECO:0000256" key="2">
    <source>
        <dbReference type="ARBA" id="ARBA00022448"/>
    </source>
</evidence>
<gene>
    <name evidence="10" type="ORF">NDES1114_LOCUS23699</name>
</gene>
<feature type="transmembrane region" description="Helical" evidence="9">
    <location>
        <begin position="432"/>
        <end position="452"/>
    </location>
</feature>
<keyword evidence="4 9" id="KW-0812">Transmembrane</keyword>
<feature type="transmembrane region" description="Helical" evidence="9">
    <location>
        <begin position="390"/>
        <end position="411"/>
    </location>
</feature>
<evidence type="ECO:0000313" key="10">
    <source>
        <dbReference type="EMBL" id="CAD9133320.1"/>
    </source>
</evidence>
<evidence type="ECO:0000256" key="3">
    <source>
        <dbReference type="ARBA" id="ARBA00022475"/>
    </source>
</evidence>
<evidence type="ECO:0000256" key="9">
    <source>
        <dbReference type="SAM" id="Phobius"/>
    </source>
</evidence>
<keyword evidence="2" id="KW-0813">Transport</keyword>
<dbReference type="Gene3D" id="1.20.1740.10">
    <property type="entry name" value="Amino acid/polyamine transporter I"/>
    <property type="match status" value="1"/>
</dbReference>
<feature type="transmembrane region" description="Helical" evidence="9">
    <location>
        <begin position="141"/>
        <end position="161"/>
    </location>
</feature>
<protein>
    <recommendedName>
        <fullName evidence="11">Amino acid permease/ SLC12A domain-containing protein</fullName>
    </recommendedName>
</protein>
<keyword evidence="3" id="KW-1003">Cell membrane</keyword>
<evidence type="ECO:0000256" key="4">
    <source>
        <dbReference type="ARBA" id="ARBA00022692"/>
    </source>
</evidence>
<comment type="similarity">
    <text evidence="7">Belongs to the amino acid-polyamine-organocation (APC) superfamily. Polyamine:cation symporter (PHS) (TC 2.A.3.12) family.</text>
</comment>
<comment type="subcellular location">
    <subcellularLocation>
        <location evidence="1">Cell membrane</location>
        <topology evidence="1">Multi-pass membrane protein</topology>
    </subcellularLocation>
</comment>
<feature type="transmembrane region" description="Helical" evidence="9">
    <location>
        <begin position="65"/>
        <end position="83"/>
    </location>
</feature>
<dbReference type="GO" id="GO:0005886">
    <property type="term" value="C:plasma membrane"/>
    <property type="evidence" value="ECO:0007669"/>
    <property type="project" value="UniProtKB-SubCell"/>
</dbReference>
<feature type="transmembrane region" description="Helical" evidence="9">
    <location>
        <begin position="276"/>
        <end position="296"/>
    </location>
</feature>
<feature type="region of interest" description="Disordered" evidence="8">
    <location>
        <begin position="1"/>
        <end position="40"/>
    </location>
</feature>
<dbReference type="PIRSF" id="PIRSF006060">
    <property type="entry name" value="AA_transporter"/>
    <property type="match status" value="1"/>
</dbReference>
<keyword evidence="5 9" id="KW-1133">Transmembrane helix</keyword>
<dbReference type="AlphaFoldDB" id="A0A7S1MJX0"/>
<feature type="transmembrane region" description="Helical" evidence="9">
    <location>
        <begin position="89"/>
        <end position="114"/>
    </location>
</feature>
<name>A0A7S1MJX0_NEODS</name>
<feature type="transmembrane region" description="Helical" evidence="9">
    <location>
        <begin position="364"/>
        <end position="384"/>
    </location>
</feature>
<feature type="transmembrane region" description="Helical" evidence="9">
    <location>
        <begin position="181"/>
        <end position="198"/>
    </location>
</feature>
<evidence type="ECO:0000256" key="8">
    <source>
        <dbReference type="SAM" id="MobiDB-lite"/>
    </source>
</evidence>
<evidence type="ECO:0000256" key="5">
    <source>
        <dbReference type="ARBA" id="ARBA00022989"/>
    </source>
</evidence>
<organism evidence="10">
    <name type="scientific">Neobodo designis</name>
    <name type="common">Flagellated protozoan</name>
    <name type="synonym">Bodo designis</name>
    <dbReference type="NCBI Taxonomy" id="312471"/>
    <lineage>
        <taxon>Eukaryota</taxon>
        <taxon>Discoba</taxon>
        <taxon>Euglenozoa</taxon>
        <taxon>Kinetoplastea</taxon>
        <taxon>Metakinetoplastina</taxon>
        <taxon>Neobodonida</taxon>
        <taxon>Neobodo</taxon>
    </lineage>
</organism>
<sequence length="490" mass="52241">MGDTSNAATSELRLIDQGGTNETGSPVTVPAPFPKDAEGGAADSTEVALLDDDVPRGLEKRELTWWRLALITFVYTCSGPGGLEQVVLAGGPIIALAGVFFVPIFFVVPQIFVVSEMGGMMPTSAGNVVWVQRAFGRFAGFYNAWVFALTNAVDLAVYPVLFGDYVGRAFIGTNVSWSETMVFRIVGLGIGMALALLSSKDISNVTGIGCVLTAGFFIVVFFAATPHLDPPAQFNYVEQPIDYGLLSSSLLWLFTGWVSLGALAGEVTDGMVLVKGMSSALGIDVVMYLVALLAAMTKAVRGEWTDGYFVTVYDRIIPGIGPVFGACIGFTSLTLFLAAIICYTRTVWGMAEMGWAPKILQRQLPTGAPVVAVAVHAVTTFGMIWFDFGFIVQVEYTVAAASYILTAAAFLRLRYTEPEAHRPYVVPGGMPVAWLVTATKVIVMVATSVAGLSQDWRVGVAFVGTNIAVVLGYFAYDRAHPNTNSSEGVA</sequence>
<evidence type="ECO:0008006" key="11">
    <source>
        <dbReference type="Google" id="ProtNLM"/>
    </source>
</evidence>
<dbReference type="Pfam" id="PF13520">
    <property type="entry name" value="AA_permease_2"/>
    <property type="match status" value="1"/>
</dbReference>
<feature type="transmembrane region" description="Helical" evidence="9">
    <location>
        <begin position="244"/>
        <end position="264"/>
    </location>
</feature>
<evidence type="ECO:0000256" key="7">
    <source>
        <dbReference type="ARBA" id="ARBA00024041"/>
    </source>
</evidence>
<dbReference type="EMBL" id="HBGF01035331">
    <property type="protein sequence ID" value="CAD9133320.1"/>
    <property type="molecule type" value="Transcribed_RNA"/>
</dbReference>
<reference evidence="10" key="1">
    <citation type="submission" date="2021-01" db="EMBL/GenBank/DDBJ databases">
        <authorList>
            <person name="Corre E."/>
            <person name="Pelletier E."/>
            <person name="Niang G."/>
            <person name="Scheremetjew M."/>
            <person name="Finn R."/>
            <person name="Kale V."/>
            <person name="Holt S."/>
            <person name="Cochrane G."/>
            <person name="Meng A."/>
            <person name="Brown T."/>
            <person name="Cohen L."/>
        </authorList>
    </citation>
    <scope>NUCLEOTIDE SEQUENCE</scope>
    <source>
        <strain evidence="10">CCAP 1951/1</strain>
    </source>
</reference>
<evidence type="ECO:0000256" key="1">
    <source>
        <dbReference type="ARBA" id="ARBA00004651"/>
    </source>
</evidence>
<feature type="transmembrane region" description="Helical" evidence="9">
    <location>
        <begin position="458"/>
        <end position="476"/>
    </location>
</feature>
<accession>A0A7S1MJX0</accession>
<dbReference type="InterPro" id="IPR044566">
    <property type="entry name" value="RMV1-like"/>
</dbReference>
<dbReference type="InterPro" id="IPR002293">
    <property type="entry name" value="AA/rel_permease1"/>
</dbReference>